<comment type="similarity">
    <text evidence="7">Belongs to the DVL/RTFL small polypeptides family.</text>
</comment>
<name>V7AD09_PHAVU</name>
<evidence type="ECO:0000256" key="3">
    <source>
        <dbReference type="ARBA" id="ARBA00022475"/>
    </source>
</evidence>
<dbReference type="OrthoDB" id="602011at2759"/>
<dbReference type="Gramene" id="ESW03417">
    <property type="protein sequence ID" value="ESW03417"/>
    <property type="gene ID" value="PHAVU_011G012200g"/>
</dbReference>
<dbReference type="PANTHER" id="PTHR47855:SF5">
    <property type="match status" value="1"/>
</dbReference>
<keyword evidence="6" id="KW-0472">Membrane</keyword>
<evidence type="ECO:0000313" key="9">
    <source>
        <dbReference type="Proteomes" id="UP000000226"/>
    </source>
</evidence>
<evidence type="ECO:0000256" key="4">
    <source>
        <dbReference type="ARBA" id="ARBA00022692"/>
    </source>
</evidence>
<sequence length="68" mass="8040">MVFNIPSSLLLKLARKKRENKKMKFEAETIRVSKRRLMGKDMGALLKEGRGRFYILRRCIIMLLCSHD</sequence>
<keyword evidence="2" id="KW-0217">Developmental protein</keyword>
<gene>
    <name evidence="8" type="ORF">PHAVU_011G012200g</name>
</gene>
<dbReference type="AlphaFoldDB" id="V7AD09"/>
<reference evidence="9" key="1">
    <citation type="journal article" date="2014" name="Nat. Genet.">
        <title>A reference genome for common bean and genome-wide analysis of dual domestications.</title>
        <authorList>
            <person name="Schmutz J."/>
            <person name="McClean P.E."/>
            <person name="Mamidi S."/>
            <person name="Wu G.A."/>
            <person name="Cannon S.B."/>
            <person name="Grimwood J."/>
            <person name="Jenkins J."/>
            <person name="Shu S."/>
            <person name="Song Q."/>
            <person name="Chavarro C."/>
            <person name="Torres-Torres M."/>
            <person name="Geffroy V."/>
            <person name="Moghaddam S.M."/>
            <person name="Gao D."/>
            <person name="Abernathy B."/>
            <person name="Barry K."/>
            <person name="Blair M."/>
            <person name="Brick M.A."/>
            <person name="Chovatia M."/>
            <person name="Gepts P."/>
            <person name="Goodstein D.M."/>
            <person name="Gonzales M."/>
            <person name="Hellsten U."/>
            <person name="Hyten D.L."/>
            <person name="Jia G."/>
            <person name="Kelly J.D."/>
            <person name="Kudrna D."/>
            <person name="Lee R."/>
            <person name="Richard M.M."/>
            <person name="Miklas P.N."/>
            <person name="Osorno J.M."/>
            <person name="Rodrigues J."/>
            <person name="Thareau V."/>
            <person name="Urrea C.A."/>
            <person name="Wang M."/>
            <person name="Yu Y."/>
            <person name="Zhang M."/>
            <person name="Wing R.A."/>
            <person name="Cregan P.B."/>
            <person name="Rokhsar D.S."/>
            <person name="Jackson S.A."/>
        </authorList>
    </citation>
    <scope>NUCLEOTIDE SEQUENCE [LARGE SCALE GENOMIC DNA]</scope>
    <source>
        <strain evidence="9">cv. G19833</strain>
    </source>
</reference>
<dbReference type="InterPro" id="IPR012552">
    <property type="entry name" value="DVL"/>
</dbReference>
<dbReference type="OMA" id="MLLCSND"/>
<keyword evidence="5" id="KW-1133">Transmembrane helix</keyword>
<protein>
    <submittedName>
        <fullName evidence="8">Uncharacterized protein</fullName>
    </submittedName>
</protein>
<dbReference type="InterPro" id="IPR052153">
    <property type="entry name" value="DVL/RTFL_small_peptides"/>
</dbReference>
<dbReference type="Proteomes" id="UP000000226">
    <property type="component" value="Chromosome 11"/>
</dbReference>
<evidence type="ECO:0000256" key="7">
    <source>
        <dbReference type="ARBA" id="ARBA00024340"/>
    </source>
</evidence>
<evidence type="ECO:0000256" key="2">
    <source>
        <dbReference type="ARBA" id="ARBA00022473"/>
    </source>
</evidence>
<keyword evidence="4" id="KW-0812">Transmembrane</keyword>
<dbReference type="GO" id="GO:0005886">
    <property type="term" value="C:plasma membrane"/>
    <property type="evidence" value="ECO:0007669"/>
    <property type="project" value="UniProtKB-SubCell"/>
</dbReference>
<dbReference type="GO" id="GO:0008285">
    <property type="term" value="P:negative regulation of cell population proliferation"/>
    <property type="evidence" value="ECO:0007669"/>
    <property type="project" value="InterPro"/>
</dbReference>
<evidence type="ECO:0000313" key="8">
    <source>
        <dbReference type="EMBL" id="ESW03417.1"/>
    </source>
</evidence>
<dbReference type="Pfam" id="PF08137">
    <property type="entry name" value="DVL"/>
    <property type="match status" value="1"/>
</dbReference>
<comment type="subcellular location">
    <subcellularLocation>
        <location evidence="1">Cell membrane</location>
        <topology evidence="1">Single-pass membrane protein</topology>
    </subcellularLocation>
</comment>
<proteinExistence type="inferred from homology"/>
<dbReference type="EMBL" id="CM002298">
    <property type="protein sequence ID" value="ESW03417.1"/>
    <property type="molecule type" value="Genomic_DNA"/>
</dbReference>
<dbReference type="PANTHER" id="PTHR47855">
    <property type="entry name" value="OS01G0525701 PROTEIN"/>
    <property type="match status" value="1"/>
</dbReference>
<evidence type="ECO:0000256" key="6">
    <source>
        <dbReference type="ARBA" id="ARBA00023136"/>
    </source>
</evidence>
<evidence type="ECO:0000256" key="5">
    <source>
        <dbReference type="ARBA" id="ARBA00022989"/>
    </source>
</evidence>
<keyword evidence="9" id="KW-1185">Reference proteome</keyword>
<keyword evidence="3" id="KW-1003">Cell membrane</keyword>
<evidence type="ECO:0000256" key="1">
    <source>
        <dbReference type="ARBA" id="ARBA00004162"/>
    </source>
</evidence>
<accession>V7AD09</accession>
<dbReference type="GO" id="GO:0048367">
    <property type="term" value="P:shoot system development"/>
    <property type="evidence" value="ECO:0007669"/>
    <property type="project" value="UniProtKB-ARBA"/>
</dbReference>
<organism evidence="8 9">
    <name type="scientific">Phaseolus vulgaris</name>
    <name type="common">Kidney bean</name>
    <name type="synonym">French bean</name>
    <dbReference type="NCBI Taxonomy" id="3885"/>
    <lineage>
        <taxon>Eukaryota</taxon>
        <taxon>Viridiplantae</taxon>
        <taxon>Streptophyta</taxon>
        <taxon>Embryophyta</taxon>
        <taxon>Tracheophyta</taxon>
        <taxon>Spermatophyta</taxon>
        <taxon>Magnoliopsida</taxon>
        <taxon>eudicotyledons</taxon>
        <taxon>Gunneridae</taxon>
        <taxon>Pentapetalae</taxon>
        <taxon>rosids</taxon>
        <taxon>fabids</taxon>
        <taxon>Fabales</taxon>
        <taxon>Fabaceae</taxon>
        <taxon>Papilionoideae</taxon>
        <taxon>50 kb inversion clade</taxon>
        <taxon>NPAAA clade</taxon>
        <taxon>indigoferoid/millettioid clade</taxon>
        <taxon>Phaseoleae</taxon>
        <taxon>Phaseolus</taxon>
    </lineage>
</organism>